<keyword evidence="1" id="KW-0503">Monooxygenase</keyword>
<evidence type="ECO:0000313" key="2">
    <source>
        <dbReference type="Proteomes" id="UP000283254"/>
    </source>
</evidence>
<organism evidence="1 2">
    <name type="scientific">Massilia aurea</name>
    <dbReference type="NCBI Taxonomy" id="373040"/>
    <lineage>
        <taxon>Bacteria</taxon>
        <taxon>Pseudomonadati</taxon>
        <taxon>Pseudomonadota</taxon>
        <taxon>Betaproteobacteria</taxon>
        <taxon>Burkholderiales</taxon>
        <taxon>Oxalobacteraceae</taxon>
        <taxon>Telluria group</taxon>
        <taxon>Massilia</taxon>
    </lineage>
</organism>
<name>A0A422QQA7_9BURK</name>
<dbReference type="Gene3D" id="3.40.190.270">
    <property type="match status" value="1"/>
</dbReference>
<keyword evidence="2" id="KW-1185">Reference proteome</keyword>
<keyword evidence="1" id="KW-0560">Oxidoreductase</keyword>
<protein>
    <submittedName>
        <fullName evidence="1">Monooxygenase</fullName>
    </submittedName>
</protein>
<dbReference type="EMBL" id="JSAB01000025">
    <property type="protein sequence ID" value="RNF32184.1"/>
    <property type="molecule type" value="Genomic_DNA"/>
</dbReference>
<dbReference type="PANTHER" id="PTHR30024">
    <property type="entry name" value="ALIPHATIC SULFONATES-BINDING PROTEIN-RELATED"/>
    <property type="match status" value="1"/>
</dbReference>
<dbReference type="RefSeq" id="WP_123068077.1">
    <property type="nucleotide sequence ID" value="NZ_JSAB01000025.1"/>
</dbReference>
<dbReference type="GO" id="GO:0004497">
    <property type="term" value="F:monooxygenase activity"/>
    <property type="evidence" value="ECO:0007669"/>
    <property type="project" value="UniProtKB-KW"/>
</dbReference>
<proteinExistence type="predicted"/>
<dbReference type="OrthoDB" id="7467011at2"/>
<dbReference type="SUPFAM" id="SSF53850">
    <property type="entry name" value="Periplasmic binding protein-like II"/>
    <property type="match status" value="1"/>
</dbReference>
<dbReference type="Gene3D" id="3.40.190.10">
    <property type="entry name" value="Periplasmic binding protein-like II"/>
    <property type="match status" value="1"/>
</dbReference>
<dbReference type="Proteomes" id="UP000283254">
    <property type="component" value="Unassembled WGS sequence"/>
</dbReference>
<evidence type="ECO:0000313" key="1">
    <source>
        <dbReference type="EMBL" id="RNF32184.1"/>
    </source>
</evidence>
<gene>
    <name evidence="1" type="ORF">NM04_03050</name>
</gene>
<accession>A0A422QQA7</accession>
<reference evidence="1" key="1">
    <citation type="submission" date="2014-10" db="EMBL/GenBank/DDBJ databases">
        <title>Massilia sp. genome.</title>
        <authorList>
            <person name="Xu B."/>
            <person name="Dai L."/>
            <person name="Huang Z."/>
        </authorList>
    </citation>
    <scope>NUCLEOTIDE SEQUENCE [LARGE SCALE GENOMIC DNA]</scope>
    <source>
        <strain evidence="1">CFS-1</strain>
    </source>
</reference>
<dbReference type="AlphaFoldDB" id="A0A422QQA7"/>
<comment type="caution">
    <text evidence="1">The sequence shown here is derived from an EMBL/GenBank/DDBJ whole genome shotgun (WGS) entry which is preliminary data.</text>
</comment>
<sequence length="355" mass="39065">MSTEPSRPLDTLWYTRCPVPTALGIAVQQGWLEETLAARGTAVKSLRESDQRAVRESHFDHTLQNSVRHGGNIPALWARAAGSATRLIGLSWADETQRILTLPTSGIRTPRDLKGRRFGLPRWTNAQIDFARAQAIRGLENALRLDGLEVSDVELVDFVIEQGQSDAPAERVAGTNVFGGRRSSGGQAAELVGLLRGEVDAIFLKGAIAAQLAQLFGLHTVIDTGVHPEPLVRSNNGTPRALTVDSHLVEQHFDVAVDIVDQVLRAQEWARANPDDTRRFLARESNTSEYWVTAAYGQDAHQRLDTSLSEANIAGLQDFADFLLRWEFLPAAVDVRSWIDARPFDAALARRLRAA</sequence>